<feature type="region of interest" description="Disordered" evidence="1">
    <location>
        <begin position="435"/>
        <end position="457"/>
    </location>
</feature>
<organism evidence="2 3">
    <name type="scientific">Streptomyces antimycoticus</name>
    <dbReference type="NCBI Taxonomy" id="68175"/>
    <lineage>
        <taxon>Bacteria</taxon>
        <taxon>Bacillati</taxon>
        <taxon>Actinomycetota</taxon>
        <taxon>Actinomycetes</taxon>
        <taxon>Kitasatosporales</taxon>
        <taxon>Streptomycetaceae</taxon>
        <taxon>Streptomyces</taxon>
        <taxon>Streptomyces violaceusniger group</taxon>
    </lineage>
</organism>
<dbReference type="AlphaFoldDB" id="A0A499UDD0"/>
<reference evidence="2 3" key="1">
    <citation type="journal article" date="2020" name="Int. J. Syst. Evol. Microbiol.">
        <title>Reclassification of Streptomyces castelarensis and Streptomyces sporoclivatus as later heterotypic synonyms of Streptomyces antimycoticus.</title>
        <authorList>
            <person name="Komaki H."/>
            <person name="Tamura T."/>
        </authorList>
    </citation>
    <scope>NUCLEOTIDE SEQUENCE [LARGE SCALE GENOMIC DNA]</scope>
    <source>
        <strain evidence="2 3">NBRC 100767</strain>
    </source>
</reference>
<dbReference type="InterPro" id="IPR029063">
    <property type="entry name" value="SAM-dependent_MTases_sf"/>
</dbReference>
<feature type="compositionally biased region" description="Basic and acidic residues" evidence="1">
    <location>
        <begin position="520"/>
        <end position="531"/>
    </location>
</feature>
<protein>
    <recommendedName>
        <fullName evidence="4">Methyltransferase domain-containing protein</fullName>
    </recommendedName>
</protein>
<gene>
    <name evidence="2" type="ORF">SSPO_020830</name>
</gene>
<accession>A0A499UDD0</accession>
<evidence type="ECO:0000256" key="1">
    <source>
        <dbReference type="SAM" id="MobiDB-lite"/>
    </source>
</evidence>
<dbReference type="Gene3D" id="3.40.50.150">
    <property type="entry name" value="Vaccinia Virus protein VP39"/>
    <property type="match status" value="1"/>
</dbReference>
<dbReference type="GO" id="GO:0016274">
    <property type="term" value="F:protein-arginine N-methyltransferase activity"/>
    <property type="evidence" value="ECO:0007669"/>
    <property type="project" value="InterPro"/>
</dbReference>
<feature type="region of interest" description="Disordered" evidence="1">
    <location>
        <begin position="513"/>
        <end position="543"/>
    </location>
</feature>
<dbReference type="PANTHER" id="PTHR11006:SF53">
    <property type="entry name" value="PROTEIN ARGININE N-METHYLTRANSFERASE 3"/>
    <property type="match status" value="1"/>
</dbReference>
<proteinExistence type="predicted"/>
<dbReference type="Pfam" id="PF06325">
    <property type="entry name" value="PrmA"/>
    <property type="match status" value="1"/>
</dbReference>
<dbReference type="GO" id="GO:0042054">
    <property type="term" value="F:histone methyltransferase activity"/>
    <property type="evidence" value="ECO:0007669"/>
    <property type="project" value="TreeGrafter"/>
</dbReference>
<dbReference type="EMBL" id="AP019620">
    <property type="protein sequence ID" value="BBJ39365.1"/>
    <property type="molecule type" value="Genomic_DNA"/>
</dbReference>
<dbReference type="PROSITE" id="PS51678">
    <property type="entry name" value="SAM_MT_PRMT"/>
    <property type="match status" value="1"/>
</dbReference>
<dbReference type="CDD" id="cd02440">
    <property type="entry name" value="AdoMet_MTases"/>
    <property type="match status" value="1"/>
</dbReference>
<evidence type="ECO:0000313" key="3">
    <source>
        <dbReference type="Proteomes" id="UP000463951"/>
    </source>
</evidence>
<dbReference type="InterPro" id="IPR025799">
    <property type="entry name" value="Arg_MeTrfase"/>
</dbReference>
<name>A0A499UDD0_9ACTN</name>
<dbReference type="SUPFAM" id="SSF53335">
    <property type="entry name" value="S-adenosyl-L-methionine-dependent methyltransferases"/>
    <property type="match status" value="1"/>
</dbReference>
<sequence length="611" mass="66798">MPRSFRAELAAPGGKVPVRACELESSPVWLFASIGEYPVYDDVAYEAMINDERRMSAYTEAVRRYAPGRTVLDIGTGQDAVWALAAARAGARHVWAVEVIPESARIARKNIEKAGFADRITVVEGLSTEIELPEPVDMCVSEIIGTLAGSEGAGSVLRDARERLVKPGGVFIPHRSATTAVALDLNSANLGTLPGFPPLVFRYVEEVFASVGRPFDLRVVLEGLQDNPRVRQRSYLSDAVEVEPLEYNGDLQPEGVDAVELTFTRAGRFSGLALGVRLWVTEDDEPLDSLVQSSNWTPVYAPLSEEGLPVRPGDRFEFEFTTTMSDDGVHPDYALVGQLQRASGPSVPLSWGSTHHGDGFRETPFYRSLFPAPDTTPSSTVRRPGGCDGFQHQPGELLRPLFGERHPGSGHGVPRGGQGVHHGLEAGHRRIVVLPTDDRGRGGDPRQPLAHREQPNGDVAVLRPVQHPHGVGHEPVERGLLPRRVEMPPPVPQFHEVGAVRFRLHPVDRALPHRPGALLRGDERGRREHQAPHPGAQARRHLHRDHAAGVVADQVERRQPQPGHQVLDPVREHLDALIVRGLRRGPVADGVHRDRSVGGADQRKHIAVLGP</sequence>
<dbReference type="PANTHER" id="PTHR11006">
    <property type="entry name" value="PROTEIN ARGININE N-METHYLTRANSFERASE"/>
    <property type="match status" value="1"/>
</dbReference>
<evidence type="ECO:0000313" key="2">
    <source>
        <dbReference type="EMBL" id="BBJ39365.1"/>
    </source>
</evidence>
<evidence type="ECO:0008006" key="4">
    <source>
        <dbReference type="Google" id="ProtNLM"/>
    </source>
</evidence>
<dbReference type="Proteomes" id="UP000463951">
    <property type="component" value="Chromosome"/>
</dbReference>
<feature type="compositionally biased region" description="Basic and acidic residues" evidence="1">
    <location>
        <begin position="436"/>
        <end position="455"/>
    </location>
</feature>